<dbReference type="InterPro" id="IPR001807">
    <property type="entry name" value="ClC"/>
</dbReference>
<feature type="transmembrane region" description="Helical" evidence="11">
    <location>
        <begin position="611"/>
        <end position="628"/>
    </location>
</feature>
<accession>A0AA88XQC1</accession>
<dbReference type="AlphaFoldDB" id="A0AA88XQC1"/>
<feature type="transmembrane region" description="Helical" evidence="11">
    <location>
        <begin position="447"/>
        <end position="465"/>
    </location>
</feature>
<feature type="transmembrane region" description="Helical" evidence="11">
    <location>
        <begin position="319"/>
        <end position="342"/>
    </location>
</feature>
<evidence type="ECO:0000256" key="5">
    <source>
        <dbReference type="ARBA" id="ARBA00022989"/>
    </source>
</evidence>
<dbReference type="PROSITE" id="PS51371">
    <property type="entry name" value="CBS"/>
    <property type="match status" value="2"/>
</dbReference>
<evidence type="ECO:0000256" key="10">
    <source>
        <dbReference type="PROSITE-ProRule" id="PRU00703"/>
    </source>
</evidence>
<comment type="subcellular location">
    <subcellularLocation>
        <location evidence="1 11">Membrane</location>
        <topology evidence="1 11">Multi-pass membrane protein</topology>
    </subcellularLocation>
</comment>
<dbReference type="InterPro" id="IPR000644">
    <property type="entry name" value="CBS_dom"/>
</dbReference>
<feature type="compositionally biased region" description="Basic and acidic residues" evidence="12">
    <location>
        <begin position="29"/>
        <end position="42"/>
    </location>
</feature>
<gene>
    <name evidence="14" type="ORF">FSP39_004173</name>
</gene>
<comment type="caution">
    <text evidence="14">The sequence shown here is derived from an EMBL/GenBank/DDBJ whole genome shotgun (WGS) entry which is preliminary data.</text>
</comment>
<protein>
    <recommendedName>
        <fullName evidence="11">Chloride channel protein</fullName>
    </recommendedName>
</protein>
<keyword evidence="15" id="KW-1185">Reference proteome</keyword>
<evidence type="ECO:0000256" key="6">
    <source>
        <dbReference type="ARBA" id="ARBA00023065"/>
    </source>
</evidence>
<dbReference type="InterPro" id="IPR046342">
    <property type="entry name" value="CBS_dom_sf"/>
</dbReference>
<evidence type="ECO:0000256" key="8">
    <source>
        <dbReference type="ARBA" id="ARBA00023136"/>
    </source>
</evidence>
<dbReference type="Gene3D" id="1.10.3080.10">
    <property type="entry name" value="Clc chloride channel"/>
    <property type="match status" value="1"/>
</dbReference>
<feature type="compositionally biased region" description="Basic and acidic residues" evidence="12">
    <location>
        <begin position="54"/>
        <end position="67"/>
    </location>
</feature>
<dbReference type="Gene3D" id="3.10.580.10">
    <property type="entry name" value="CBS-domain"/>
    <property type="match status" value="1"/>
</dbReference>
<organism evidence="14 15">
    <name type="scientific">Pinctada imbricata</name>
    <name type="common">Atlantic pearl-oyster</name>
    <name type="synonym">Pinctada martensii</name>
    <dbReference type="NCBI Taxonomy" id="66713"/>
    <lineage>
        <taxon>Eukaryota</taxon>
        <taxon>Metazoa</taxon>
        <taxon>Spiralia</taxon>
        <taxon>Lophotrochozoa</taxon>
        <taxon>Mollusca</taxon>
        <taxon>Bivalvia</taxon>
        <taxon>Autobranchia</taxon>
        <taxon>Pteriomorphia</taxon>
        <taxon>Pterioida</taxon>
        <taxon>Pterioidea</taxon>
        <taxon>Pteriidae</taxon>
        <taxon>Pinctada</taxon>
    </lineage>
</organism>
<sequence>MASAVADKEPKIGSNDDLNSISVEPNGEITHEPENGRVEQPKRNVKFTVTPVSDSEHEATAKNDNRPEQPVSFDVLDGDNNDTYNLQNSITALLSSKFRDIQKKLKQYGLESPRFRKRLVSKWESLNYDICENVLYLKERDKHKSKKWVTLRWIHRWVIMFMIGIGTALLAAAIHAIVENLAHLKFELVKDYLDHCAKEGCLYQPVLIWMAINVVVTMAGAALVTFLQPKAAGSGIPFIKSYLNGVKIPGLLTFRAFIAKTVGVVCSILGGLACGKEGPMAHSGSIIAAGLGRGRINFCAGKSCSLYDSFRNDHEIRDFVAGGAASGVSSAFGAPIGGTLFSLEEAASFWNQDLTWRVFFASMIACFGTNFLISSINGHPTKLSAPGLVRFNVFKYDLNFDLIEIPVFIFMAVVGGLLGALFVVLNYKLTVFRQKYLNKNWIKVVEAGVVSVVSAAIAFGLLVGINDCTTEHPSDHHAVTSKLYCKGEGEHNSLSTLFLTTPEGCLKALLHDPYGFHGPVSLVAFVCIFFFMGVWTYGLSVSSGVFIPALAIGAAWGRLVGIGVINMLPDSTHLQIDVGKYALIGAACQLGGILRTTISLTVILVECTGDISFGLPIMIVLMISKWVGDFITTGLYDMNVEVLGMPMLPFDCPPLTEDLRASDIMSQPLYTFKPKETVRNIYSMLQQETFCGFPVIEEDTSTTPRQIKLKGLILRHQLLLLLHKKIFCPPGQVQPRNVKLKDFRDFYPMYMKVEEIEISEEEMDYEMDLKPYYNPTPYTVESIFSLPRVFNLFRGLGLRHLIVVNDKNVPIGMVTRKDLAKFRVGSKRGIVKIEHLNIEDK</sequence>
<dbReference type="GO" id="GO:0005765">
    <property type="term" value="C:lysosomal membrane"/>
    <property type="evidence" value="ECO:0007669"/>
    <property type="project" value="TreeGrafter"/>
</dbReference>
<dbReference type="Pfam" id="PF00654">
    <property type="entry name" value="Voltage_CLC"/>
    <property type="match status" value="1"/>
</dbReference>
<dbReference type="PRINTS" id="PR00762">
    <property type="entry name" value="CLCHANNEL"/>
</dbReference>
<evidence type="ECO:0000256" key="11">
    <source>
        <dbReference type="RuleBase" id="RU361221"/>
    </source>
</evidence>
<dbReference type="SMART" id="SM00116">
    <property type="entry name" value="CBS"/>
    <property type="match status" value="2"/>
</dbReference>
<dbReference type="InterPro" id="IPR014743">
    <property type="entry name" value="Cl-channel_core"/>
</dbReference>
<dbReference type="EMBL" id="VSWD01000012">
    <property type="protein sequence ID" value="KAK3085494.1"/>
    <property type="molecule type" value="Genomic_DNA"/>
</dbReference>
<keyword evidence="9 11" id="KW-0868">Chloride</keyword>
<evidence type="ECO:0000313" key="15">
    <source>
        <dbReference type="Proteomes" id="UP001186944"/>
    </source>
</evidence>
<dbReference type="GO" id="GO:0005254">
    <property type="term" value="F:chloride channel activity"/>
    <property type="evidence" value="ECO:0007669"/>
    <property type="project" value="UniProtKB-UniRule"/>
</dbReference>
<feature type="transmembrane region" description="Helical" evidence="11">
    <location>
        <begin position="581"/>
        <end position="605"/>
    </location>
</feature>
<evidence type="ECO:0000256" key="3">
    <source>
        <dbReference type="ARBA" id="ARBA00022692"/>
    </source>
</evidence>
<dbReference type="Pfam" id="PF00571">
    <property type="entry name" value="CBS"/>
    <property type="match status" value="1"/>
</dbReference>
<name>A0AA88XQC1_PINIB</name>
<keyword evidence="6 11" id="KW-0406">Ion transport</keyword>
<dbReference type="SUPFAM" id="SSF54631">
    <property type="entry name" value="CBS-domain pair"/>
    <property type="match status" value="1"/>
</dbReference>
<reference evidence="14" key="1">
    <citation type="submission" date="2019-08" db="EMBL/GenBank/DDBJ databases">
        <title>The improved chromosome-level genome for the pearl oyster Pinctada fucata martensii using PacBio sequencing and Hi-C.</title>
        <authorList>
            <person name="Zheng Z."/>
        </authorList>
    </citation>
    <scope>NUCLEOTIDE SEQUENCE</scope>
    <source>
        <strain evidence="14">ZZ-2019</strain>
        <tissue evidence="14">Adductor muscle</tissue>
    </source>
</reference>
<feature type="transmembrane region" description="Helical" evidence="11">
    <location>
        <begin position="207"/>
        <end position="227"/>
    </location>
</feature>
<proteinExistence type="inferred from homology"/>
<dbReference type="SUPFAM" id="SSF81340">
    <property type="entry name" value="Clc chloride channel"/>
    <property type="match status" value="1"/>
</dbReference>
<evidence type="ECO:0000259" key="13">
    <source>
        <dbReference type="PROSITE" id="PS51371"/>
    </source>
</evidence>
<dbReference type="Proteomes" id="UP001186944">
    <property type="component" value="Unassembled WGS sequence"/>
</dbReference>
<evidence type="ECO:0000256" key="12">
    <source>
        <dbReference type="SAM" id="MobiDB-lite"/>
    </source>
</evidence>
<evidence type="ECO:0000256" key="1">
    <source>
        <dbReference type="ARBA" id="ARBA00004141"/>
    </source>
</evidence>
<dbReference type="PANTHER" id="PTHR11689:SF136">
    <property type="entry name" value="H(+)_CL(-) EXCHANGE TRANSPORTER 7"/>
    <property type="match status" value="1"/>
</dbReference>
<keyword evidence="2 11" id="KW-0813">Transport</keyword>
<feature type="domain" description="CBS" evidence="13">
    <location>
        <begin position="665"/>
        <end position="730"/>
    </location>
</feature>
<feature type="transmembrane region" description="Helical" evidence="11">
    <location>
        <begin position="545"/>
        <end position="569"/>
    </location>
</feature>
<keyword evidence="3 11" id="KW-0812">Transmembrane</keyword>
<keyword evidence="7 10" id="KW-0129">CBS domain</keyword>
<feature type="compositionally biased region" description="Basic and acidic residues" evidence="12">
    <location>
        <begin position="1"/>
        <end position="11"/>
    </location>
</feature>
<feature type="transmembrane region" description="Helical" evidence="11">
    <location>
        <begin position="405"/>
        <end position="427"/>
    </location>
</feature>
<comment type="similarity">
    <text evidence="11">Belongs to the chloride channel (TC 2.A.49) family.</text>
</comment>
<keyword evidence="8 11" id="KW-0472">Membrane</keyword>
<feature type="transmembrane region" description="Helical" evidence="11">
    <location>
        <begin position="520"/>
        <end position="539"/>
    </location>
</feature>
<feature type="region of interest" description="Disordered" evidence="12">
    <location>
        <begin position="1"/>
        <end position="70"/>
    </location>
</feature>
<feature type="transmembrane region" description="Helical" evidence="11">
    <location>
        <begin position="354"/>
        <end position="373"/>
    </location>
</feature>
<evidence type="ECO:0000256" key="2">
    <source>
        <dbReference type="ARBA" id="ARBA00022448"/>
    </source>
</evidence>
<feature type="transmembrane region" description="Helical" evidence="11">
    <location>
        <begin position="157"/>
        <end position="178"/>
    </location>
</feature>
<dbReference type="InterPro" id="IPR051280">
    <property type="entry name" value="Cl-channel/antiporter"/>
</dbReference>
<evidence type="ECO:0000256" key="7">
    <source>
        <dbReference type="ARBA" id="ARBA00023122"/>
    </source>
</evidence>
<dbReference type="CDD" id="cd04591">
    <property type="entry name" value="CBS_pair_voltage-gated_CLC_euk_bac"/>
    <property type="match status" value="1"/>
</dbReference>
<keyword evidence="5 11" id="KW-1133">Transmembrane helix</keyword>
<keyword evidence="4" id="KW-0677">Repeat</keyword>
<evidence type="ECO:0000313" key="14">
    <source>
        <dbReference type="EMBL" id="KAK3085494.1"/>
    </source>
</evidence>
<evidence type="ECO:0000256" key="9">
    <source>
        <dbReference type="ARBA" id="ARBA00023214"/>
    </source>
</evidence>
<dbReference type="PANTHER" id="PTHR11689">
    <property type="entry name" value="CHLORIDE CHANNEL PROTEIN CLC FAMILY MEMBER"/>
    <property type="match status" value="1"/>
</dbReference>
<evidence type="ECO:0000256" key="4">
    <source>
        <dbReference type="ARBA" id="ARBA00022737"/>
    </source>
</evidence>
<feature type="domain" description="CBS" evidence="13">
    <location>
        <begin position="773"/>
        <end position="833"/>
    </location>
</feature>